<dbReference type="PANTHER" id="PTHR10057:SF0">
    <property type="entry name" value="TRANSLOCATOR PROTEIN"/>
    <property type="match status" value="1"/>
</dbReference>
<feature type="transmembrane region" description="Helical" evidence="6">
    <location>
        <begin position="47"/>
        <end position="68"/>
    </location>
</feature>
<dbReference type="PANTHER" id="PTHR10057">
    <property type="entry name" value="PERIPHERAL-TYPE BENZODIAZEPINE RECEPTOR"/>
    <property type="match status" value="1"/>
</dbReference>
<evidence type="ECO:0000313" key="8">
    <source>
        <dbReference type="Proteomes" id="UP000176902"/>
    </source>
</evidence>
<dbReference type="Gene3D" id="1.20.1260.100">
    <property type="entry name" value="TspO/MBR protein"/>
    <property type="match status" value="1"/>
</dbReference>
<comment type="subcellular location">
    <subcellularLocation>
        <location evidence="1">Membrane</location>
        <topology evidence="1">Multi-pass membrane protein</topology>
    </subcellularLocation>
</comment>
<dbReference type="GO" id="GO:0016020">
    <property type="term" value="C:membrane"/>
    <property type="evidence" value="ECO:0007669"/>
    <property type="project" value="UniProtKB-SubCell"/>
</dbReference>
<evidence type="ECO:0000256" key="6">
    <source>
        <dbReference type="SAM" id="Phobius"/>
    </source>
</evidence>
<dbReference type="PIRSF" id="PIRSF005859">
    <property type="entry name" value="PBR"/>
    <property type="match status" value="1"/>
</dbReference>
<sequence>MPKNLLKLIFSIGICLGAGVLGSFFTISSIPTWYVTLNKPFFSPPNWVFGPVWTILYILMGYSLYLVWKKKKVPSIFWIQLILNASWSIIFFGMKSPSLALINIAVLWIAIVLTIKSFYKINKLAAYLLYPYLAWVSFASILNYSIWILNKRG</sequence>
<evidence type="ECO:0000313" key="7">
    <source>
        <dbReference type="EMBL" id="OGE33683.1"/>
    </source>
</evidence>
<dbReference type="InterPro" id="IPR004307">
    <property type="entry name" value="TspO_MBR"/>
</dbReference>
<name>A0A1F5JYK7_9BACT</name>
<feature type="transmembrane region" description="Helical" evidence="6">
    <location>
        <begin position="5"/>
        <end position="27"/>
    </location>
</feature>
<keyword evidence="3 6" id="KW-0812">Transmembrane</keyword>
<dbReference type="CDD" id="cd15904">
    <property type="entry name" value="TSPO_MBR"/>
    <property type="match status" value="1"/>
</dbReference>
<keyword evidence="4 6" id="KW-1133">Transmembrane helix</keyword>
<accession>A0A1F5JYK7</accession>
<dbReference type="AlphaFoldDB" id="A0A1F5JYK7"/>
<gene>
    <name evidence="7" type="ORF">A3C59_00930</name>
</gene>
<dbReference type="Pfam" id="PF03073">
    <property type="entry name" value="TspO_MBR"/>
    <property type="match status" value="1"/>
</dbReference>
<dbReference type="STRING" id="1797768.A3C59_00930"/>
<evidence type="ECO:0000256" key="2">
    <source>
        <dbReference type="ARBA" id="ARBA00007524"/>
    </source>
</evidence>
<evidence type="ECO:0000256" key="3">
    <source>
        <dbReference type="ARBA" id="ARBA00022692"/>
    </source>
</evidence>
<dbReference type="FunFam" id="1.20.1260.100:FF:000001">
    <property type="entry name" value="translocator protein 2"/>
    <property type="match status" value="1"/>
</dbReference>
<comment type="caution">
    <text evidence="7">The sequence shown here is derived from an EMBL/GenBank/DDBJ whole genome shotgun (WGS) entry which is preliminary data.</text>
</comment>
<reference evidence="7 8" key="1">
    <citation type="journal article" date="2016" name="Nat. Commun.">
        <title>Thousands of microbial genomes shed light on interconnected biogeochemical processes in an aquifer system.</title>
        <authorList>
            <person name="Anantharaman K."/>
            <person name="Brown C.T."/>
            <person name="Hug L.A."/>
            <person name="Sharon I."/>
            <person name="Castelle C.J."/>
            <person name="Probst A.J."/>
            <person name="Thomas B.C."/>
            <person name="Singh A."/>
            <person name="Wilkins M.J."/>
            <person name="Karaoz U."/>
            <person name="Brodie E.L."/>
            <person name="Williams K.H."/>
            <person name="Hubbard S.S."/>
            <person name="Banfield J.F."/>
        </authorList>
    </citation>
    <scope>NUCLEOTIDE SEQUENCE [LARGE SCALE GENOMIC DNA]</scope>
</reference>
<comment type="similarity">
    <text evidence="2">Belongs to the TspO/BZRP family.</text>
</comment>
<dbReference type="GO" id="GO:0033013">
    <property type="term" value="P:tetrapyrrole metabolic process"/>
    <property type="evidence" value="ECO:0007669"/>
    <property type="project" value="UniProtKB-ARBA"/>
</dbReference>
<evidence type="ECO:0000256" key="5">
    <source>
        <dbReference type="ARBA" id="ARBA00023136"/>
    </source>
</evidence>
<protein>
    <submittedName>
        <fullName evidence="7">TspO protein</fullName>
    </submittedName>
</protein>
<evidence type="ECO:0000256" key="1">
    <source>
        <dbReference type="ARBA" id="ARBA00004141"/>
    </source>
</evidence>
<organism evidence="7 8">
    <name type="scientific">Candidatus Daviesbacteria bacterium RIFCSPHIGHO2_02_FULL_36_13</name>
    <dbReference type="NCBI Taxonomy" id="1797768"/>
    <lineage>
        <taxon>Bacteria</taxon>
        <taxon>Candidatus Daviesiibacteriota</taxon>
    </lineage>
</organism>
<keyword evidence="5 6" id="KW-0472">Membrane</keyword>
<feature type="transmembrane region" description="Helical" evidence="6">
    <location>
        <begin position="126"/>
        <end position="149"/>
    </location>
</feature>
<evidence type="ECO:0000256" key="4">
    <source>
        <dbReference type="ARBA" id="ARBA00022989"/>
    </source>
</evidence>
<feature type="transmembrane region" description="Helical" evidence="6">
    <location>
        <begin position="75"/>
        <end position="94"/>
    </location>
</feature>
<dbReference type="InterPro" id="IPR038330">
    <property type="entry name" value="TspO/MBR-related_sf"/>
</dbReference>
<dbReference type="EMBL" id="MFCV01000007">
    <property type="protein sequence ID" value="OGE33683.1"/>
    <property type="molecule type" value="Genomic_DNA"/>
</dbReference>
<proteinExistence type="inferred from homology"/>
<dbReference type="Proteomes" id="UP000176902">
    <property type="component" value="Unassembled WGS sequence"/>
</dbReference>
<feature type="transmembrane region" description="Helical" evidence="6">
    <location>
        <begin position="100"/>
        <end position="119"/>
    </location>
</feature>